<dbReference type="GO" id="GO:0008168">
    <property type="term" value="F:methyltransferase activity"/>
    <property type="evidence" value="ECO:0007669"/>
    <property type="project" value="UniProtKB-KW"/>
</dbReference>
<evidence type="ECO:0000256" key="1">
    <source>
        <dbReference type="ARBA" id="ARBA00022603"/>
    </source>
</evidence>
<dbReference type="Pfam" id="PF13578">
    <property type="entry name" value="Methyltransf_24"/>
    <property type="match status" value="1"/>
</dbReference>
<name>A0A5E6MCM3_9BACT</name>
<gene>
    <name evidence="3" type="ORF">MAMC_01390</name>
</gene>
<organism evidence="3 4">
    <name type="scientific">Methylacidimicrobium cyclopophantes</name>
    <dbReference type="NCBI Taxonomy" id="1041766"/>
    <lineage>
        <taxon>Bacteria</taxon>
        <taxon>Pseudomonadati</taxon>
        <taxon>Verrucomicrobiota</taxon>
        <taxon>Methylacidimicrobium</taxon>
    </lineage>
</organism>
<dbReference type="RefSeq" id="WP_142525395.1">
    <property type="nucleotide sequence ID" value="NZ_CABFUZ020000141.1"/>
</dbReference>
<keyword evidence="4" id="KW-1185">Reference proteome</keyword>
<evidence type="ECO:0008006" key="5">
    <source>
        <dbReference type="Google" id="ProtNLM"/>
    </source>
</evidence>
<protein>
    <recommendedName>
        <fullName evidence="5">Class I SAM-dependent methyltransferase</fullName>
    </recommendedName>
</protein>
<dbReference type="SUPFAM" id="SSF53335">
    <property type="entry name" value="S-adenosyl-L-methionine-dependent methyltransferases"/>
    <property type="match status" value="1"/>
</dbReference>
<evidence type="ECO:0000256" key="2">
    <source>
        <dbReference type="ARBA" id="ARBA00022679"/>
    </source>
</evidence>
<keyword evidence="1" id="KW-0489">Methyltransferase</keyword>
<dbReference type="GO" id="GO:0032259">
    <property type="term" value="P:methylation"/>
    <property type="evidence" value="ECO:0007669"/>
    <property type="project" value="UniProtKB-KW"/>
</dbReference>
<dbReference type="PANTHER" id="PTHR40048">
    <property type="entry name" value="RHAMNOSYL O-METHYLTRANSFERASE"/>
    <property type="match status" value="1"/>
</dbReference>
<dbReference type="Gene3D" id="3.40.50.150">
    <property type="entry name" value="Vaccinia Virus protein VP39"/>
    <property type="match status" value="1"/>
</dbReference>
<dbReference type="EMBL" id="CABFUZ020000141">
    <property type="protein sequence ID" value="VVM06998.1"/>
    <property type="molecule type" value="Genomic_DNA"/>
</dbReference>
<dbReference type="OrthoDB" id="176403at2"/>
<evidence type="ECO:0000313" key="3">
    <source>
        <dbReference type="EMBL" id="VVM06998.1"/>
    </source>
</evidence>
<dbReference type="GO" id="GO:0071770">
    <property type="term" value="P:DIM/DIP cell wall layer assembly"/>
    <property type="evidence" value="ECO:0007669"/>
    <property type="project" value="TreeGrafter"/>
</dbReference>
<sequence>MAFELLDHPIVFSQPLRWSRVAAWHLHIPFALLLVDLLRPKRVVELGVHYGDSYCAFCQAVATLGLRSECFGIDHWQGDAQAGGYGSQVLEDLRRHHDPRYGSFSRLLPMTFEQAHSGFQNGSIDLLHIDGLHTYEAVSRDFHSWFPRMSDRGVILLHDVAVRQAGFGVWKLWEEVSRAYPARLLRNGFGLGVVVVGKAPEPKVDDLLNLSESRWQALEGLWEVLGQANERRCKPRQESKGAGSSWARTLFRKTKR</sequence>
<dbReference type="Proteomes" id="UP000381693">
    <property type="component" value="Unassembled WGS sequence"/>
</dbReference>
<accession>A0A5E6MCM3</accession>
<dbReference type="GO" id="GO:0005886">
    <property type="term" value="C:plasma membrane"/>
    <property type="evidence" value="ECO:0007669"/>
    <property type="project" value="TreeGrafter"/>
</dbReference>
<dbReference type="PANTHER" id="PTHR40048:SF1">
    <property type="entry name" value="RHAMNOSYL O-METHYLTRANSFERASE"/>
    <property type="match status" value="1"/>
</dbReference>
<dbReference type="AlphaFoldDB" id="A0A5E6MCM3"/>
<keyword evidence="2" id="KW-0808">Transferase</keyword>
<reference evidence="3" key="1">
    <citation type="submission" date="2019-09" db="EMBL/GenBank/DDBJ databases">
        <authorList>
            <person name="Cremers G."/>
        </authorList>
    </citation>
    <scope>NUCLEOTIDE SEQUENCE [LARGE SCALE GENOMIC DNA]</scope>
    <source>
        <strain evidence="3">3B</strain>
    </source>
</reference>
<dbReference type="InterPro" id="IPR029063">
    <property type="entry name" value="SAM-dependent_MTases_sf"/>
</dbReference>
<evidence type="ECO:0000313" key="4">
    <source>
        <dbReference type="Proteomes" id="UP000381693"/>
    </source>
</evidence>
<proteinExistence type="predicted"/>
<comment type="caution">
    <text evidence="3">The sequence shown here is derived from an EMBL/GenBank/DDBJ whole genome shotgun (WGS) entry which is preliminary data.</text>
</comment>